<dbReference type="InterPro" id="IPR019787">
    <property type="entry name" value="Znf_PHD-finger"/>
</dbReference>
<sequence length="209" mass="23455">MNPGTKRRKSSRATILTSSPHKNTLNKRDSDVTKRGGAQNTKQKRGRKTENKQNSICLVFGDSADEDWIQCKNCKEWAHEECADISDSNVHGRSADCIVSSFYPVPICDDEDTVESENSEDDQPSRDDVVTELCFSPPQQFSQAELNDLALDLGFSKKVTEILPSRLKPQNGQLYPWPTEKFHKASLLSLNVGQSRVTETLHPERVAHP</sequence>
<organism evidence="6 7">
    <name type="scientific">Clavelina lepadiformis</name>
    <name type="common">Light-bulb sea squirt</name>
    <name type="synonym">Ascidia lepadiformis</name>
    <dbReference type="NCBI Taxonomy" id="159417"/>
    <lineage>
        <taxon>Eukaryota</taxon>
        <taxon>Metazoa</taxon>
        <taxon>Chordata</taxon>
        <taxon>Tunicata</taxon>
        <taxon>Ascidiacea</taxon>
        <taxon>Aplousobranchia</taxon>
        <taxon>Clavelinidae</taxon>
        <taxon>Clavelina</taxon>
    </lineage>
</organism>
<dbReference type="CDD" id="cd15517">
    <property type="entry name" value="PHD_TCF19_like"/>
    <property type="match status" value="1"/>
</dbReference>
<evidence type="ECO:0000259" key="5">
    <source>
        <dbReference type="Pfam" id="PF00628"/>
    </source>
</evidence>
<evidence type="ECO:0000313" key="6">
    <source>
        <dbReference type="EMBL" id="CAK8681951.1"/>
    </source>
</evidence>
<keyword evidence="3" id="KW-0862">Zinc</keyword>
<evidence type="ECO:0000256" key="3">
    <source>
        <dbReference type="ARBA" id="ARBA00022833"/>
    </source>
</evidence>
<evidence type="ECO:0000313" key="7">
    <source>
        <dbReference type="Proteomes" id="UP001642483"/>
    </source>
</evidence>
<keyword evidence="1" id="KW-0479">Metal-binding</keyword>
<protein>
    <recommendedName>
        <fullName evidence="5">PHD-type domain-containing protein</fullName>
    </recommendedName>
</protein>
<dbReference type="InterPro" id="IPR013083">
    <property type="entry name" value="Znf_RING/FYVE/PHD"/>
</dbReference>
<comment type="caution">
    <text evidence="6">The sequence shown here is derived from an EMBL/GenBank/DDBJ whole genome shotgun (WGS) entry which is preliminary data.</text>
</comment>
<keyword evidence="7" id="KW-1185">Reference proteome</keyword>
<evidence type="ECO:0000256" key="1">
    <source>
        <dbReference type="ARBA" id="ARBA00022723"/>
    </source>
</evidence>
<dbReference type="SUPFAM" id="SSF57903">
    <property type="entry name" value="FYVE/PHD zinc finger"/>
    <property type="match status" value="1"/>
</dbReference>
<feature type="compositionally biased region" description="Basic residues" evidence="4">
    <location>
        <begin position="1"/>
        <end position="11"/>
    </location>
</feature>
<feature type="region of interest" description="Disordered" evidence="4">
    <location>
        <begin position="1"/>
        <end position="50"/>
    </location>
</feature>
<dbReference type="InterPro" id="IPR011011">
    <property type="entry name" value="Znf_FYVE_PHD"/>
</dbReference>
<feature type="compositionally biased region" description="Polar residues" evidence="4">
    <location>
        <begin position="12"/>
        <end position="23"/>
    </location>
</feature>
<name>A0ABP0FQL5_CLALP</name>
<gene>
    <name evidence="6" type="ORF">CVLEPA_LOCUS12177</name>
</gene>
<feature type="domain" description="PHD-type" evidence="5">
    <location>
        <begin position="56"/>
        <end position="89"/>
    </location>
</feature>
<reference evidence="6 7" key="1">
    <citation type="submission" date="2024-02" db="EMBL/GenBank/DDBJ databases">
        <authorList>
            <person name="Daric V."/>
            <person name="Darras S."/>
        </authorList>
    </citation>
    <scope>NUCLEOTIDE SEQUENCE [LARGE SCALE GENOMIC DNA]</scope>
</reference>
<proteinExistence type="predicted"/>
<accession>A0ABP0FQL5</accession>
<evidence type="ECO:0000256" key="4">
    <source>
        <dbReference type="SAM" id="MobiDB-lite"/>
    </source>
</evidence>
<dbReference type="Proteomes" id="UP001642483">
    <property type="component" value="Unassembled WGS sequence"/>
</dbReference>
<keyword evidence="2" id="KW-0863">Zinc-finger</keyword>
<dbReference type="Gene3D" id="3.30.40.10">
    <property type="entry name" value="Zinc/RING finger domain, C3HC4 (zinc finger)"/>
    <property type="match status" value="1"/>
</dbReference>
<dbReference type="EMBL" id="CAWYQH010000090">
    <property type="protein sequence ID" value="CAK8681951.1"/>
    <property type="molecule type" value="Genomic_DNA"/>
</dbReference>
<dbReference type="Pfam" id="PF00628">
    <property type="entry name" value="PHD"/>
    <property type="match status" value="1"/>
</dbReference>
<evidence type="ECO:0000256" key="2">
    <source>
        <dbReference type="ARBA" id="ARBA00022771"/>
    </source>
</evidence>